<sequence>MRRWLYGVAVLVLSAGASPAQEGAVSPWYRLYDGITAYIVNPQGKEFTLECHIKDSNFLEVGPREVLVKVYDPQGKAVVREVIPDDGIPGGDTEVAAGGWDHVAWLLAYSYQRGATPLVRWRHFHEPTRLAALPQRSFRYRVHGPPGIYRLLLVGCPDHFVSFRLTPGLAYGVAGHPYFLALEPRHQRRHFLYVPRGATGVNIVLSDLDWPSPGTFTLRTAQGDVLFRGTIQGLMTTASVAFADPQKMQETILEWECAEREAVYLVDVKWTFPPQKSIRYRGTYAVAAVWCPDAATARQIHNGAIYHGGEVFWQPWQVRLYDWLQKLPESERSYPPEALKPRDFLPVNGPYYASPPCDLLLHSYLQKPERRLLFAAIEDLAKGLRSIGPNDLPNVTLGYFANMAYEFGNYAWLNWRPAWLLLQRSEAPEEVKKLVHEAMLTCGDRLAFCRTWERVNGNAFAQIVAALAYSSRATGDPLQQELFRTYLQRFATGGWGPRVGIGPSGFCQEGFGYDHHYGSYILATWPAVLRDLQEPQMQQIYDRIRRGYSYTMNEESAANPWSSRTQYPPHRPIEREGEFAWKGLPGPDFTTSVNGGNEWFAARRSRYYILTYHGRLTPKWAGNAFLGQIGYGGGALCQFHIPGYGTVLDSRLAGDYGRGMHPSQWRQFHLHTLAGQMADGRPLVAADSEHLNARLQGQTVQSSGEVRDAPVQVFRQYEYQPDAVQCSVRLSATEFRPLLDLWIPHPQRSQIAEAYEIIPYLPLQAAKKGQKPKPTQVTAEDAQGKALGPVPTDRSLLARKVRIDRGGFGVIIELDRDRPVRLGPNHTLWIVLAEQPTEPDKIALTYRLVPFVPE</sequence>
<proteinExistence type="predicted"/>
<gene>
    <name evidence="3" type="ORF">H0921_15940</name>
</gene>
<dbReference type="EMBL" id="JACEFB010000017">
    <property type="protein sequence ID" value="MBA2227649.1"/>
    <property type="molecule type" value="Genomic_DNA"/>
</dbReference>
<feature type="chain" id="PRO_5030740465" evidence="2">
    <location>
        <begin position="21"/>
        <end position="854"/>
    </location>
</feature>
<organism evidence="3 4">
    <name type="scientific">Thermogemmata fonticola</name>
    <dbReference type="NCBI Taxonomy" id="2755323"/>
    <lineage>
        <taxon>Bacteria</taxon>
        <taxon>Pseudomonadati</taxon>
        <taxon>Planctomycetota</taxon>
        <taxon>Planctomycetia</taxon>
        <taxon>Gemmatales</taxon>
        <taxon>Gemmataceae</taxon>
        <taxon>Thermogemmata</taxon>
    </lineage>
</organism>
<protein>
    <submittedName>
        <fullName evidence="3">Uncharacterized protein</fullName>
    </submittedName>
</protein>
<evidence type="ECO:0000313" key="4">
    <source>
        <dbReference type="Proteomes" id="UP000542342"/>
    </source>
</evidence>
<keyword evidence="4" id="KW-1185">Reference proteome</keyword>
<accession>A0A7V9AD22</accession>
<reference evidence="3 4" key="1">
    <citation type="submission" date="2020-07" db="EMBL/GenBank/DDBJ databases">
        <title>Thermogemmata thermophila gen. nov., sp. nov., a novel moderate thermophilic planctomycete from a Kamchatka hot spring.</title>
        <authorList>
            <person name="Elcheninov A.G."/>
            <person name="Podosokorskaya O.A."/>
            <person name="Kovaleva O.L."/>
            <person name="Novikov A."/>
            <person name="Bonch-Osmolovskaya E.A."/>
            <person name="Toshchakov S.V."/>
            <person name="Kublanov I.V."/>
        </authorList>
    </citation>
    <scope>NUCLEOTIDE SEQUENCE [LARGE SCALE GENOMIC DNA]</scope>
    <source>
        <strain evidence="3 4">2918</strain>
    </source>
</reference>
<dbReference type="Proteomes" id="UP000542342">
    <property type="component" value="Unassembled WGS sequence"/>
</dbReference>
<evidence type="ECO:0000256" key="2">
    <source>
        <dbReference type="SAM" id="SignalP"/>
    </source>
</evidence>
<evidence type="ECO:0000256" key="1">
    <source>
        <dbReference type="SAM" id="MobiDB-lite"/>
    </source>
</evidence>
<comment type="caution">
    <text evidence="3">The sequence shown here is derived from an EMBL/GenBank/DDBJ whole genome shotgun (WGS) entry which is preliminary data.</text>
</comment>
<keyword evidence="2" id="KW-0732">Signal</keyword>
<name>A0A7V9AD22_9BACT</name>
<dbReference type="RefSeq" id="WP_194539515.1">
    <property type="nucleotide sequence ID" value="NZ_JACEFB010000017.1"/>
</dbReference>
<feature type="region of interest" description="Disordered" evidence="1">
    <location>
        <begin position="769"/>
        <end position="788"/>
    </location>
</feature>
<evidence type="ECO:0000313" key="3">
    <source>
        <dbReference type="EMBL" id="MBA2227649.1"/>
    </source>
</evidence>
<feature type="signal peptide" evidence="2">
    <location>
        <begin position="1"/>
        <end position="20"/>
    </location>
</feature>
<dbReference type="AlphaFoldDB" id="A0A7V9AD22"/>